<keyword evidence="4" id="KW-1185">Reference proteome</keyword>
<dbReference type="EC" id="1.14.13.127" evidence="3"/>
<comment type="caution">
    <text evidence="3">The sequence shown here is derived from an EMBL/GenBank/DDBJ whole genome shotgun (WGS) entry which is preliminary data.</text>
</comment>
<dbReference type="NCBIfam" id="NF004831">
    <property type="entry name" value="PRK06183.1-5"/>
    <property type="match status" value="1"/>
</dbReference>
<dbReference type="SUPFAM" id="SSF51905">
    <property type="entry name" value="FAD/NAD(P)-binding domain"/>
    <property type="match status" value="1"/>
</dbReference>
<feature type="domain" description="FAD-binding" evidence="2">
    <location>
        <begin position="10"/>
        <end position="344"/>
    </location>
</feature>
<organism evidence="3 4">
    <name type="scientific">Rhizobium aethiopicum</name>
    <dbReference type="NCBI Taxonomy" id="1138170"/>
    <lineage>
        <taxon>Bacteria</taxon>
        <taxon>Pseudomonadati</taxon>
        <taxon>Pseudomonadota</taxon>
        <taxon>Alphaproteobacteria</taxon>
        <taxon>Hyphomicrobiales</taxon>
        <taxon>Rhizobiaceae</taxon>
        <taxon>Rhizobium/Agrobacterium group</taxon>
        <taxon>Rhizobium</taxon>
    </lineage>
</organism>
<dbReference type="Pfam" id="PF01494">
    <property type="entry name" value="FAD_binding_3"/>
    <property type="match status" value="1"/>
</dbReference>
<keyword evidence="1 3" id="KW-0560">Oxidoreductase</keyword>
<dbReference type="EMBL" id="JACIFV010000019">
    <property type="protein sequence ID" value="MBB4194462.1"/>
    <property type="molecule type" value="Genomic_DNA"/>
</dbReference>
<dbReference type="Gene3D" id="3.50.50.60">
    <property type="entry name" value="FAD/NAD(P)-binding domain"/>
    <property type="match status" value="1"/>
</dbReference>
<evidence type="ECO:0000313" key="3">
    <source>
        <dbReference type="EMBL" id="MBB4194462.1"/>
    </source>
</evidence>
<dbReference type="AlphaFoldDB" id="A0A7W6QBF5"/>
<dbReference type="PRINTS" id="PR00420">
    <property type="entry name" value="RNGMNOXGNASE"/>
</dbReference>
<proteinExistence type="predicted"/>
<gene>
    <name evidence="3" type="ORF">GGD53_004641</name>
</gene>
<dbReference type="InterPro" id="IPR036188">
    <property type="entry name" value="FAD/NAD-bd_sf"/>
</dbReference>
<dbReference type="RefSeq" id="WP_184459102.1">
    <property type="nucleotide sequence ID" value="NZ_JACIHT010000022.1"/>
</dbReference>
<evidence type="ECO:0000313" key="4">
    <source>
        <dbReference type="Proteomes" id="UP000524492"/>
    </source>
</evidence>
<evidence type="ECO:0000256" key="1">
    <source>
        <dbReference type="ARBA" id="ARBA00023002"/>
    </source>
</evidence>
<dbReference type="PANTHER" id="PTHR43476:SF3">
    <property type="entry name" value="FAD-BINDING MONOOXYGENASE"/>
    <property type="match status" value="1"/>
</dbReference>
<dbReference type="GO" id="GO:0019622">
    <property type="term" value="P:3-(3-hydroxy)phenylpropionate catabolic process"/>
    <property type="evidence" value="ECO:0007669"/>
    <property type="project" value="TreeGrafter"/>
</dbReference>
<dbReference type="NCBIfam" id="NF004829">
    <property type="entry name" value="PRK06183.1-3"/>
    <property type="match status" value="1"/>
</dbReference>
<protein>
    <submittedName>
        <fullName evidence="3">3-(3-hydroxy-phenyl)propionate hydroxylase</fullName>
        <ecNumber evidence="3">1.14.13.127</ecNumber>
    </submittedName>
</protein>
<evidence type="ECO:0000259" key="2">
    <source>
        <dbReference type="Pfam" id="PF01494"/>
    </source>
</evidence>
<dbReference type="Proteomes" id="UP000524492">
    <property type="component" value="Unassembled WGS sequence"/>
</dbReference>
<dbReference type="InterPro" id="IPR050631">
    <property type="entry name" value="PheA/TfdB_FAD_monoxygenase"/>
</dbReference>
<dbReference type="GO" id="GO:0071949">
    <property type="term" value="F:FAD binding"/>
    <property type="evidence" value="ECO:0007669"/>
    <property type="project" value="InterPro"/>
</dbReference>
<dbReference type="PANTHER" id="PTHR43476">
    <property type="entry name" value="3-(3-HYDROXY-PHENYL)PROPIONATE/3-HYDROXYCINNAMIC ACID HYDROXYLASE"/>
    <property type="match status" value="1"/>
</dbReference>
<reference evidence="3 4" key="1">
    <citation type="submission" date="2020-08" db="EMBL/GenBank/DDBJ databases">
        <title>Genomic Encyclopedia of Type Strains, Phase IV (KMG-V): Genome sequencing to study the core and pangenomes of soil and plant-associated prokaryotes.</title>
        <authorList>
            <person name="Whitman W."/>
        </authorList>
    </citation>
    <scope>NUCLEOTIDE SEQUENCE [LARGE SCALE GENOMIC DNA]</scope>
    <source>
        <strain evidence="3 4">SEMIA 4074</strain>
    </source>
</reference>
<dbReference type="Gene3D" id="3.30.70.2450">
    <property type="match status" value="1"/>
</dbReference>
<dbReference type="GO" id="GO:0008688">
    <property type="term" value="F:3-(3-hydroxyphenyl)propionate hydroxylase activity"/>
    <property type="evidence" value="ECO:0007669"/>
    <property type="project" value="UniProtKB-EC"/>
</dbReference>
<dbReference type="InterPro" id="IPR002938">
    <property type="entry name" value="FAD-bd"/>
</dbReference>
<name>A0A7W6QBF5_9HYPH</name>
<accession>A0A7W6QBF5</accession>
<sequence>MEMREDGLHADVVIVGAGPTGLTLANLLGGMNVSVVLIERNMTTVQEPRAVSIDDESMRTMQAIGLSDDVERIVARGYGSRYLSPSRRNFLTVEPTSRDYGFDKRNAFQQPELEQVLRNGLGRFPHIRQMFGWEMQNFSQHAASVTVDIRESGGREAKITGRFMVACDGGRSSTRSGLGLELAGSTFAERWLIVDLVRTENRFRHTEVHCDPARPCISLPGPDNIRRYEFMLQKGEDEEIANDEAFVRNLLSRVGPDRNAEFRRVRVYTFHARMATSWRRGNIFLAGDAAHLTPPFAGQGMNSGLRDAQNLGWKLAEAVAGKVDDAFLDSYEIERKPHAWEMINLALRMGQVMMPENSVKAALTRAAFGALGLYPPARDYFAQMRYKPKPRFRQGLLFPDGKPESQTMVGRLIPQPVVEGTDRVRSLLDGLLPDQPAVVVFDEFPDRVVPAAALSKLAGAGAVVVGLTPEWMNPVDGAFPVYREVSRLFSTPQLENYLGHAFLLRRDRYIASIVPVAALESLLPAIAAIATPRPAPNPNPALAEAS</sequence>